<keyword evidence="2" id="KW-1185">Reference proteome</keyword>
<evidence type="ECO:0000313" key="2">
    <source>
        <dbReference type="Proteomes" id="UP000316225"/>
    </source>
</evidence>
<dbReference type="Proteomes" id="UP000316225">
    <property type="component" value="Unassembled WGS sequence"/>
</dbReference>
<dbReference type="AlphaFoldDB" id="A0A562NNF7"/>
<sequence>MPLAACVPTEGAVTSPDDLRLRQQAACSAQIAAHIRRPVAEVTSRWISETDGIATIEARDGNRPHLCRVDATGHVLGFVHPGA</sequence>
<proteinExistence type="predicted"/>
<organism evidence="1 2">
    <name type="scientific">Paracoccus sulfuroxidans</name>
    <dbReference type="NCBI Taxonomy" id="384678"/>
    <lineage>
        <taxon>Bacteria</taxon>
        <taxon>Pseudomonadati</taxon>
        <taxon>Pseudomonadota</taxon>
        <taxon>Alphaproteobacteria</taxon>
        <taxon>Rhodobacterales</taxon>
        <taxon>Paracoccaceae</taxon>
        <taxon>Paracoccus</taxon>
    </lineage>
</organism>
<gene>
    <name evidence="1" type="ORF">IQ24_02086</name>
</gene>
<name>A0A562NNF7_9RHOB</name>
<comment type="caution">
    <text evidence="1">The sequence shown here is derived from an EMBL/GenBank/DDBJ whole genome shotgun (WGS) entry which is preliminary data.</text>
</comment>
<protein>
    <submittedName>
        <fullName evidence="1">Uncharacterized protein</fullName>
    </submittedName>
</protein>
<reference evidence="1 2" key="1">
    <citation type="journal article" date="2015" name="Stand. Genomic Sci.">
        <title>Genomic Encyclopedia of Bacterial and Archaeal Type Strains, Phase III: the genomes of soil and plant-associated and newly described type strains.</title>
        <authorList>
            <person name="Whitman W.B."/>
            <person name="Woyke T."/>
            <person name="Klenk H.P."/>
            <person name="Zhou Y."/>
            <person name="Lilburn T.G."/>
            <person name="Beck B.J."/>
            <person name="De Vos P."/>
            <person name="Vandamme P."/>
            <person name="Eisen J.A."/>
            <person name="Garrity G."/>
            <person name="Hugenholtz P."/>
            <person name="Kyrpides N.C."/>
        </authorList>
    </citation>
    <scope>NUCLEOTIDE SEQUENCE [LARGE SCALE GENOMIC DNA]</scope>
    <source>
        <strain evidence="1 2">CGMCC 1.5364</strain>
    </source>
</reference>
<dbReference type="EMBL" id="VLKU01000006">
    <property type="protein sequence ID" value="TWI33722.1"/>
    <property type="molecule type" value="Genomic_DNA"/>
</dbReference>
<evidence type="ECO:0000313" key="1">
    <source>
        <dbReference type="EMBL" id="TWI33722.1"/>
    </source>
</evidence>
<accession>A0A562NNF7</accession>